<evidence type="ECO:0000256" key="2">
    <source>
        <dbReference type="SAM" id="Phobius"/>
    </source>
</evidence>
<sequence length="521" mass="55255">MALATKCPHCNTIFRVAHDQLKLRGGIVRCGSCNQVFDGNAALLEPLAPPAAPAVSSAAVPSAAAPSTAARLAAAPAGSVPDAAAPPAAIAPAAEPSEFDLDFDDVDDAALPPLPVMAEVKLPDSVAALSLDFDDEAGTAAAEPAPQPLPAQWRVRPPAPPAAPVSLTKPEPEPLRDPQPLPAPAVLAEPEPAPAPPPEPTAQDLISGDTLSEEELQAAIEVELAALDARMAAAQPAPAVQVVREVRPARSDERREPTLDFSPHPDELDEEDEQALLQLSHGGLAAQAQDDIPPSHTLLRTVSAPPADRYYEPEFQSTETLVAEPVVDHHMQEPEVEAPAEPMAEPADDEPGFVKRERHRERYGRATTIALCLGIVLMLGALAAQGLTTFRNPLAAAMPSLKPALVAACKPLGCKVELPSQIDELAIEQGELQTLSENTFSFSTSLKNSSGSAQAWPHIELVLDDANDKTVLRRVLAPRDYLDPEVEIAQGFPARSEQPVKLYFELKQPRASGYHIAVFYP</sequence>
<dbReference type="Pfam" id="PF11906">
    <property type="entry name" value="DUF3426"/>
    <property type="match status" value="1"/>
</dbReference>
<protein>
    <submittedName>
        <fullName evidence="4">DUF3426 domain-containing protein</fullName>
    </submittedName>
</protein>
<name>A0ABZ0XWF2_9BURK</name>
<feature type="region of interest" description="Disordered" evidence="1">
    <location>
        <begin position="138"/>
        <end position="205"/>
    </location>
</feature>
<feature type="region of interest" description="Disordered" evidence="1">
    <location>
        <begin position="244"/>
        <end position="268"/>
    </location>
</feature>
<evidence type="ECO:0000313" key="5">
    <source>
        <dbReference type="Proteomes" id="UP001326110"/>
    </source>
</evidence>
<gene>
    <name evidence="4" type="ORF">SR858_22455</name>
</gene>
<dbReference type="Pfam" id="PF13719">
    <property type="entry name" value="Zn_ribbon_5"/>
    <property type="match status" value="1"/>
</dbReference>
<evidence type="ECO:0000256" key="1">
    <source>
        <dbReference type="SAM" id="MobiDB-lite"/>
    </source>
</evidence>
<keyword evidence="2" id="KW-1133">Transmembrane helix</keyword>
<proteinExistence type="predicted"/>
<dbReference type="EMBL" id="CP140152">
    <property type="protein sequence ID" value="WQH03783.1"/>
    <property type="molecule type" value="Genomic_DNA"/>
</dbReference>
<evidence type="ECO:0000259" key="3">
    <source>
        <dbReference type="Pfam" id="PF13719"/>
    </source>
</evidence>
<reference evidence="4 5" key="1">
    <citation type="submission" date="2023-11" db="EMBL/GenBank/DDBJ databases">
        <title>MicrobeMod: A computational toolkit for identifying prokaryotic methylation and restriction-modification with nanopore sequencing.</title>
        <authorList>
            <person name="Crits-Christoph A."/>
            <person name="Kang S.C."/>
            <person name="Lee H."/>
            <person name="Ostrov N."/>
        </authorList>
    </citation>
    <scope>NUCLEOTIDE SEQUENCE [LARGE SCALE GENOMIC DNA]</scope>
    <source>
        <strain evidence="4 5">ATCC 25935</strain>
    </source>
</reference>
<feature type="transmembrane region" description="Helical" evidence="2">
    <location>
        <begin position="363"/>
        <end position="384"/>
    </location>
</feature>
<dbReference type="Proteomes" id="UP001326110">
    <property type="component" value="Chromosome"/>
</dbReference>
<keyword evidence="2" id="KW-0472">Membrane</keyword>
<dbReference type="InterPro" id="IPR021834">
    <property type="entry name" value="DUF3426"/>
</dbReference>
<dbReference type="NCBIfam" id="TIGR02098">
    <property type="entry name" value="MJ0042_CXXC"/>
    <property type="match status" value="1"/>
</dbReference>
<feature type="compositionally biased region" description="Basic and acidic residues" evidence="1">
    <location>
        <begin position="244"/>
        <end position="266"/>
    </location>
</feature>
<keyword evidence="5" id="KW-1185">Reference proteome</keyword>
<evidence type="ECO:0000313" key="4">
    <source>
        <dbReference type="EMBL" id="WQH03783.1"/>
    </source>
</evidence>
<feature type="domain" description="Zinc finger/thioredoxin putative" evidence="3">
    <location>
        <begin position="3"/>
        <end position="38"/>
    </location>
</feature>
<feature type="compositionally biased region" description="Pro residues" evidence="1">
    <location>
        <begin position="191"/>
        <end position="200"/>
    </location>
</feature>
<dbReference type="RefSeq" id="WP_084670078.1">
    <property type="nucleotide sequence ID" value="NZ_CP140152.1"/>
</dbReference>
<dbReference type="InterPro" id="IPR011723">
    <property type="entry name" value="Znf/thioredoxin_put"/>
</dbReference>
<accession>A0ABZ0XWF2</accession>
<keyword evidence="2" id="KW-0812">Transmembrane</keyword>
<dbReference type="GeneID" id="43164757"/>
<organism evidence="4 5">
    <name type="scientific">Duganella zoogloeoides</name>
    <dbReference type="NCBI Taxonomy" id="75659"/>
    <lineage>
        <taxon>Bacteria</taxon>
        <taxon>Pseudomonadati</taxon>
        <taxon>Pseudomonadota</taxon>
        <taxon>Betaproteobacteria</taxon>
        <taxon>Burkholderiales</taxon>
        <taxon>Oxalobacteraceae</taxon>
        <taxon>Telluria group</taxon>
        <taxon>Duganella</taxon>
    </lineage>
</organism>